<accession>A0ABQ1UL84</accession>
<protein>
    <recommendedName>
        <fullName evidence="3">T9SS C-terminal target domain-containing protein</fullName>
    </recommendedName>
</protein>
<keyword evidence="2" id="KW-1185">Reference proteome</keyword>
<dbReference type="PANTHER" id="PTHR35580:SF1">
    <property type="entry name" value="PHYTASE-LIKE DOMAIN-CONTAINING PROTEIN"/>
    <property type="match status" value="1"/>
</dbReference>
<evidence type="ECO:0008006" key="3">
    <source>
        <dbReference type="Google" id="ProtNLM"/>
    </source>
</evidence>
<dbReference type="PANTHER" id="PTHR35580">
    <property type="entry name" value="CELL SURFACE GLYCOPROTEIN (S-LAYER PROTEIN)-LIKE PROTEIN"/>
    <property type="match status" value="1"/>
</dbReference>
<sequence>MVLLAGGGARAQTFDQVTAIDEALANGTARGQSVVTDAAGNVLVTGIFQGSLTLGNTTLVNPGIPYVGSDAVFVAKLDAAGNWLWAVRASNTGATNGFGRNASLALDAAGTPYLVASLLGSFTFGTTTLTSSNTGTDVVVARLNGATGAWEWAVRASTSNSLNANISNGITVDGKGHVYVTGSFVGSATFSNASAASPTLTSNGAAADIFVARLDALTGNWQWAVRGGGTENDQGASIVADAADNIYVTGAFRSTDASPATFAPAAGAPLTLASRGSAADIFVARLDGTTGAWQWAARAGSTQDDAGASVAADATGHVYVTGGFVGGGTTSSYPPVYIPAATFDSPSGSSLTLAGASGSDIFVARLDAVTGSWQWAVRGGSYGADAGTSIAVDATGVPFITGYFRTFIPSGPAEFSPTVSGSPILLAGNTSQETSFAFVAQLEESTGKWRWVVPASNVPNGSGGNGLAVKNGRIYTTGFYTNNGTFSSSQASGVIGGNNANAFVAQTDANNGSWLWVKNPDAGGVKQVTSAATDAAGNVYVSGVFQGKLTLGTTTLVSAGPTSTGFIAKRDPAGNWQWAVRVTTSQGLAETGIAVDATGHLYTTGSFSGVATFYNAAGTALTVNGGSTYVARLDVATGNWQWAVCSTGGSGPFIGSRIAVDAAGNPYVSGLFQRTMTFAGSNGPITLASTIAPNEYTYTTPDLFVARLSPTDGTWQWAVRAGGASNDFSGGIAADPTGHVFVTGAYIGNATFSSPNGGVLTVPGFANGTDIFVARLDAATGAWQWATRGGSNAPLSGADDFGKAIAVGTGGDAYITGSFTGNATFGNLALGTNLASVTDSRTFVARLDGATGAWRWVVRGGGNQGTSLQTDAAGRVYAAGDFRGTVTFDSPTLSPLLTTTSQGGSDVFVARLDAASGAWQNLATYGSRANEQSAALLLTPQNNAYVAGNYTNAQDFASAPPINYGPLYNTGFVARLSSGWVLPVREQQQEAQKASFQVFPTAISAGQALHYVVEEQLGKTAIIELCTLTGQRVARWSVSSAAGMLPAPTLRAGIYLVRLTTAGTTQATRIIVY</sequence>
<comment type="caution">
    <text evidence="1">The sequence shown here is derived from an EMBL/GenBank/DDBJ whole genome shotgun (WGS) entry which is preliminary data.</text>
</comment>
<evidence type="ECO:0000313" key="2">
    <source>
        <dbReference type="Proteomes" id="UP000632273"/>
    </source>
</evidence>
<dbReference type="EMBL" id="BMHT01000006">
    <property type="protein sequence ID" value="GGF19617.1"/>
    <property type="molecule type" value="Genomic_DNA"/>
</dbReference>
<name>A0ABQ1UL84_9BACT</name>
<dbReference type="InterPro" id="IPR052918">
    <property type="entry name" value="Motility_Chemotaxis_Reg"/>
</dbReference>
<dbReference type="Proteomes" id="UP000632273">
    <property type="component" value="Unassembled WGS sequence"/>
</dbReference>
<organism evidence="1 2">
    <name type="scientific">Hymenobacter cavernae</name>
    <dbReference type="NCBI Taxonomy" id="2044852"/>
    <lineage>
        <taxon>Bacteria</taxon>
        <taxon>Pseudomonadati</taxon>
        <taxon>Bacteroidota</taxon>
        <taxon>Cytophagia</taxon>
        <taxon>Cytophagales</taxon>
        <taxon>Hymenobacteraceae</taxon>
        <taxon>Hymenobacter</taxon>
    </lineage>
</organism>
<dbReference type="SUPFAM" id="SSF50965">
    <property type="entry name" value="Galactose oxidase, central domain"/>
    <property type="match status" value="2"/>
</dbReference>
<dbReference type="InterPro" id="IPR026444">
    <property type="entry name" value="Secre_tail"/>
</dbReference>
<dbReference type="InterPro" id="IPR011043">
    <property type="entry name" value="Gal_Oxase/kelch_b-propeller"/>
</dbReference>
<gene>
    <name evidence="1" type="ORF">GCM10011383_34000</name>
</gene>
<evidence type="ECO:0000313" key="1">
    <source>
        <dbReference type="EMBL" id="GGF19617.1"/>
    </source>
</evidence>
<reference evidence="2" key="1">
    <citation type="journal article" date="2019" name="Int. J. Syst. Evol. Microbiol.">
        <title>The Global Catalogue of Microorganisms (GCM) 10K type strain sequencing project: providing services to taxonomists for standard genome sequencing and annotation.</title>
        <authorList>
            <consortium name="The Broad Institute Genomics Platform"/>
            <consortium name="The Broad Institute Genome Sequencing Center for Infectious Disease"/>
            <person name="Wu L."/>
            <person name="Ma J."/>
        </authorList>
    </citation>
    <scope>NUCLEOTIDE SEQUENCE [LARGE SCALE GENOMIC DNA]</scope>
    <source>
        <strain evidence="2">CGMCC 1.15197</strain>
    </source>
</reference>
<proteinExistence type="predicted"/>
<dbReference type="NCBIfam" id="TIGR04183">
    <property type="entry name" value="Por_Secre_tail"/>
    <property type="match status" value="1"/>
</dbReference>
<dbReference type="SUPFAM" id="SSF101898">
    <property type="entry name" value="NHL repeat"/>
    <property type="match status" value="1"/>
</dbReference>